<dbReference type="InterPro" id="IPR043502">
    <property type="entry name" value="DNA/RNA_pol_sf"/>
</dbReference>
<gene>
    <name evidence="7" type="ORF">ESA94_07745</name>
</gene>
<dbReference type="InterPro" id="IPR050116">
    <property type="entry name" value="DNA_polymerase-Y"/>
</dbReference>
<evidence type="ECO:0000313" key="7">
    <source>
        <dbReference type="EMBL" id="RXK60355.1"/>
    </source>
</evidence>
<dbReference type="GO" id="GO:0042276">
    <property type="term" value="P:error-prone translesion synthesis"/>
    <property type="evidence" value="ECO:0007669"/>
    <property type="project" value="TreeGrafter"/>
</dbReference>
<dbReference type="SUPFAM" id="SSF56672">
    <property type="entry name" value="DNA/RNA polymerases"/>
    <property type="match status" value="1"/>
</dbReference>
<dbReference type="PROSITE" id="PS50173">
    <property type="entry name" value="UMUC"/>
    <property type="match status" value="1"/>
</dbReference>
<dbReference type="Pfam" id="PF13438">
    <property type="entry name" value="DUF4113"/>
    <property type="match status" value="1"/>
</dbReference>
<keyword evidence="5" id="KW-0742">SOS response</keyword>
<dbReference type="GO" id="GO:0003684">
    <property type="term" value="F:damaged DNA binding"/>
    <property type="evidence" value="ECO:0007669"/>
    <property type="project" value="InterPro"/>
</dbReference>
<dbReference type="InterPro" id="IPR001126">
    <property type="entry name" value="UmuC"/>
</dbReference>
<dbReference type="Gene3D" id="3.40.1170.60">
    <property type="match status" value="1"/>
</dbReference>
<evidence type="ECO:0000313" key="8">
    <source>
        <dbReference type="Proteomes" id="UP000290204"/>
    </source>
</evidence>
<dbReference type="InterPro" id="IPR017961">
    <property type="entry name" value="DNA_pol_Y-fam_little_finger"/>
</dbReference>
<keyword evidence="2" id="KW-0227">DNA damage</keyword>
<dbReference type="RefSeq" id="WP_129130315.1">
    <property type="nucleotide sequence ID" value="NZ_SDHW01000002.1"/>
</dbReference>
<keyword evidence="8" id="KW-1185">Reference proteome</keyword>
<accession>A0A4V1M7K1</accession>
<evidence type="ECO:0000256" key="3">
    <source>
        <dbReference type="ARBA" id="ARBA00023199"/>
    </source>
</evidence>
<comment type="caution">
    <text evidence="7">The sequence shown here is derived from an EMBL/GenBank/DDBJ whole genome shotgun (WGS) entry which is preliminary data.</text>
</comment>
<dbReference type="Pfam" id="PF00817">
    <property type="entry name" value="IMS"/>
    <property type="match status" value="1"/>
</dbReference>
<comment type="similarity">
    <text evidence="1">Belongs to the DNA polymerase type-Y family.</text>
</comment>
<dbReference type="GO" id="GO:0005829">
    <property type="term" value="C:cytosol"/>
    <property type="evidence" value="ECO:0007669"/>
    <property type="project" value="TreeGrafter"/>
</dbReference>
<evidence type="ECO:0000256" key="4">
    <source>
        <dbReference type="ARBA" id="ARBA00023204"/>
    </source>
</evidence>
<evidence type="ECO:0000256" key="2">
    <source>
        <dbReference type="ARBA" id="ARBA00022763"/>
    </source>
</evidence>
<dbReference type="Gene3D" id="3.30.70.270">
    <property type="match status" value="1"/>
</dbReference>
<feature type="domain" description="UmuC" evidence="6">
    <location>
        <begin position="35"/>
        <end position="222"/>
    </location>
</feature>
<reference evidence="7 8" key="1">
    <citation type="submission" date="2019-01" db="EMBL/GenBank/DDBJ databases">
        <title>Lacibacter sp. strain TTM-7.</title>
        <authorList>
            <person name="Chen W.-M."/>
        </authorList>
    </citation>
    <scope>NUCLEOTIDE SEQUENCE [LARGE SCALE GENOMIC DNA]</scope>
    <source>
        <strain evidence="7 8">TTM-7</strain>
    </source>
</reference>
<dbReference type="GO" id="GO:0006281">
    <property type="term" value="P:DNA repair"/>
    <property type="evidence" value="ECO:0007669"/>
    <property type="project" value="UniProtKB-KW"/>
</dbReference>
<evidence type="ECO:0000256" key="5">
    <source>
        <dbReference type="ARBA" id="ARBA00023236"/>
    </source>
</evidence>
<dbReference type="Proteomes" id="UP000290204">
    <property type="component" value="Unassembled WGS sequence"/>
</dbReference>
<keyword evidence="3" id="KW-0741">SOS mutagenesis</keyword>
<dbReference type="GO" id="GO:0003887">
    <property type="term" value="F:DNA-directed DNA polymerase activity"/>
    <property type="evidence" value="ECO:0007669"/>
    <property type="project" value="TreeGrafter"/>
</dbReference>
<evidence type="ECO:0000256" key="1">
    <source>
        <dbReference type="ARBA" id="ARBA00010945"/>
    </source>
</evidence>
<dbReference type="AlphaFoldDB" id="A0A4V1M7K1"/>
<dbReference type="PANTHER" id="PTHR11076:SF34">
    <property type="entry name" value="PROTEIN UMUC"/>
    <property type="match status" value="1"/>
</dbReference>
<dbReference type="OrthoDB" id="9808813at2"/>
<proteinExistence type="inferred from homology"/>
<keyword evidence="4" id="KW-0234">DNA repair</keyword>
<dbReference type="EMBL" id="SDHW01000002">
    <property type="protein sequence ID" value="RXK60355.1"/>
    <property type="molecule type" value="Genomic_DNA"/>
</dbReference>
<dbReference type="InterPro" id="IPR043128">
    <property type="entry name" value="Rev_trsase/Diguanyl_cyclase"/>
</dbReference>
<sequence>MQQHAEVIDLLQPEGWRYKNEKDTMGFSPCSGSMYAIVDCNNFYCSCERLFKPHLDNKPVVVLSNNDGCIISRSDEAKALGVDMAGPYFMAKPLIKKHDVAVFSSNYNLYGDLSMRVMDTLRSIIGEQNVEVYSVDEAFVDLSIFPTDDLERIARDMRERVEQWTGIKVSIGVAPTKVLAKLANRLSKKYKKETECVLVLDTEEKIRKGLEQTPVGDIWGVGYQYAQKLKEQWFIDDALQLSKMSEEFGRLHLGGVVGVRLIRELNGIASKDMEDELVTKKMIATTRMFGSPVGDINAIKEAVATYTSRAAEKLRRQYSAANFISVFVVTKDQNHNLNFKRGGTISSYATLPVATSFTNELIKPAVALVDKLYEKGQLYKKAGVMLSGLVPDASIQGNLFLPETKNNGRLLMDMIDNINFSQRDDVLKFAASGTTRDWKMRQELRSPRYTTRWEELYEVR</sequence>
<dbReference type="GO" id="GO:0009432">
    <property type="term" value="P:SOS response"/>
    <property type="evidence" value="ECO:0007669"/>
    <property type="project" value="UniProtKB-KW"/>
</dbReference>
<dbReference type="Pfam" id="PF11799">
    <property type="entry name" value="IMS_C"/>
    <property type="match status" value="1"/>
</dbReference>
<dbReference type="CDD" id="cd01700">
    <property type="entry name" value="PolY_Pol_V_umuC"/>
    <property type="match status" value="1"/>
</dbReference>
<protein>
    <submittedName>
        <fullName evidence="7">Y-family DNA polymerase</fullName>
    </submittedName>
</protein>
<name>A0A4V1M7K1_9BACT</name>
<evidence type="ECO:0000259" key="6">
    <source>
        <dbReference type="PROSITE" id="PS50173"/>
    </source>
</evidence>
<dbReference type="InterPro" id="IPR025188">
    <property type="entry name" value="DUF4113"/>
</dbReference>
<dbReference type="PANTHER" id="PTHR11076">
    <property type="entry name" value="DNA REPAIR POLYMERASE UMUC / TRANSFERASE FAMILY MEMBER"/>
    <property type="match status" value="1"/>
</dbReference>
<organism evidence="7 8">
    <name type="scientific">Lacibacter luteus</name>
    <dbReference type="NCBI Taxonomy" id="2508719"/>
    <lineage>
        <taxon>Bacteria</taxon>
        <taxon>Pseudomonadati</taxon>
        <taxon>Bacteroidota</taxon>
        <taxon>Chitinophagia</taxon>
        <taxon>Chitinophagales</taxon>
        <taxon>Chitinophagaceae</taxon>
        <taxon>Lacibacter</taxon>
    </lineage>
</organism>